<dbReference type="AlphaFoldDB" id="A0A9P0XA05"/>
<comment type="caution">
    <text evidence="1">The sequence shown here is derived from an EMBL/GenBank/DDBJ whole genome shotgun (WGS) entry which is preliminary data.</text>
</comment>
<proteinExistence type="predicted"/>
<evidence type="ECO:0000313" key="2">
    <source>
        <dbReference type="Proteomes" id="UP001152562"/>
    </source>
</evidence>
<sequence>MPKPYPWHFSPKLGNFRRDTDSLANVAATDAGATRGVIARHGSVNISLLIVKSVESACGKPIKPPNLLQINLEFSLQSGSPILGYVQVSTKQICEGEMVLNNHLRQTLSTD</sequence>
<evidence type="ECO:0000313" key="1">
    <source>
        <dbReference type="EMBL" id="CAH4023703.1"/>
    </source>
</evidence>
<dbReference type="EMBL" id="CALOZG010000004">
    <property type="protein sequence ID" value="CAH4023703.1"/>
    <property type="molecule type" value="Genomic_DNA"/>
</dbReference>
<organism evidence="1 2">
    <name type="scientific">Pieris brassicae</name>
    <name type="common">White butterfly</name>
    <name type="synonym">Large white butterfly</name>
    <dbReference type="NCBI Taxonomy" id="7116"/>
    <lineage>
        <taxon>Eukaryota</taxon>
        <taxon>Metazoa</taxon>
        <taxon>Ecdysozoa</taxon>
        <taxon>Arthropoda</taxon>
        <taxon>Hexapoda</taxon>
        <taxon>Insecta</taxon>
        <taxon>Pterygota</taxon>
        <taxon>Neoptera</taxon>
        <taxon>Endopterygota</taxon>
        <taxon>Lepidoptera</taxon>
        <taxon>Glossata</taxon>
        <taxon>Ditrysia</taxon>
        <taxon>Papilionoidea</taxon>
        <taxon>Pieridae</taxon>
        <taxon>Pierinae</taxon>
        <taxon>Pieris</taxon>
    </lineage>
</organism>
<name>A0A9P0XA05_PIEBR</name>
<keyword evidence="2" id="KW-1185">Reference proteome</keyword>
<protein>
    <submittedName>
        <fullName evidence="1">Uncharacterized protein</fullName>
    </submittedName>
</protein>
<accession>A0A9P0XA05</accession>
<dbReference type="Proteomes" id="UP001152562">
    <property type="component" value="Unassembled WGS sequence"/>
</dbReference>
<reference evidence="1" key="1">
    <citation type="submission" date="2022-05" db="EMBL/GenBank/DDBJ databases">
        <authorList>
            <person name="Okamura Y."/>
        </authorList>
    </citation>
    <scope>NUCLEOTIDE SEQUENCE</scope>
</reference>
<gene>
    <name evidence="1" type="ORF">PIBRA_LOCUS4297</name>
</gene>